<dbReference type="EMBL" id="PFXE01000005">
    <property type="protein sequence ID" value="PJA34344.1"/>
    <property type="molecule type" value="Genomic_DNA"/>
</dbReference>
<dbReference type="PANTHER" id="PTHR30012">
    <property type="entry name" value="GENERAL SECRETION PATHWAY PROTEIN"/>
    <property type="match status" value="1"/>
</dbReference>
<dbReference type="InterPro" id="IPR003004">
    <property type="entry name" value="GspF/PilC"/>
</dbReference>
<dbReference type="FunFam" id="1.20.81.30:FF:000001">
    <property type="entry name" value="Type II secretion system protein F"/>
    <property type="match status" value="1"/>
</dbReference>
<feature type="transmembrane region" description="Helical" evidence="8">
    <location>
        <begin position="167"/>
        <end position="189"/>
    </location>
</feature>
<evidence type="ECO:0000256" key="4">
    <source>
        <dbReference type="ARBA" id="ARBA00022519"/>
    </source>
</evidence>
<organism evidence="10 11">
    <name type="scientific">Candidatus Zambryskibacteria bacterium CG_4_9_14_3_um_filter_40_16</name>
    <dbReference type="NCBI Taxonomy" id="1975111"/>
    <lineage>
        <taxon>Bacteria</taxon>
        <taxon>Candidatus Zambryskiibacteriota</taxon>
    </lineage>
</organism>
<protein>
    <recommendedName>
        <fullName evidence="9">Type II secretion system protein GspF domain-containing protein</fullName>
    </recommendedName>
</protein>
<name>A0A2M7WVB1_9BACT</name>
<dbReference type="Proteomes" id="UP000231487">
    <property type="component" value="Unassembled WGS sequence"/>
</dbReference>
<evidence type="ECO:0000256" key="8">
    <source>
        <dbReference type="SAM" id="Phobius"/>
    </source>
</evidence>
<feature type="domain" description="Type II secretion system protein GspF" evidence="9">
    <location>
        <begin position="68"/>
        <end position="190"/>
    </location>
</feature>
<evidence type="ECO:0000313" key="11">
    <source>
        <dbReference type="Proteomes" id="UP000231487"/>
    </source>
</evidence>
<feature type="domain" description="Type II secretion system protein GspF" evidence="9">
    <location>
        <begin position="272"/>
        <end position="392"/>
    </location>
</feature>
<keyword evidence="6 8" id="KW-1133">Transmembrane helix</keyword>
<dbReference type="PRINTS" id="PR00812">
    <property type="entry name" value="BCTERIALGSPF"/>
</dbReference>
<comment type="caution">
    <text evidence="10">The sequence shown here is derived from an EMBL/GenBank/DDBJ whole genome shotgun (WGS) entry which is preliminary data.</text>
</comment>
<evidence type="ECO:0000256" key="3">
    <source>
        <dbReference type="ARBA" id="ARBA00022475"/>
    </source>
</evidence>
<dbReference type="PANTHER" id="PTHR30012:SF0">
    <property type="entry name" value="TYPE II SECRETION SYSTEM PROTEIN F-RELATED"/>
    <property type="match status" value="1"/>
</dbReference>
<keyword evidence="3" id="KW-1003">Cell membrane</keyword>
<comment type="subcellular location">
    <subcellularLocation>
        <location evidence="1">Cell inner membrane</location>
        <topology evidence="1">Multi-pass membrane protein</topology>
    </subcellularLocation>
</comment>
<feature type="transmembrane region" description="Helical" evidence="8">
    <location>
        <begin position="373"/>
        <end position="394"/>
    </location>
</feature>
<gene>
    <name evidence="10" type="ORF">CO184_00220</name>
</gene>
<reference evidence="11" key="1">
    <citation type="submission" date="2017-09" db="EMBL/GenBank/DDBJ databases">
        <title>Depth-based differentiation of microbial function through sediment-hosted aquifers and enrichment of novel symbionts in the deep terrestrial subsurface.</title>
        <authorList>
            <person name="Probst A.J."/>
            <person name="Ladd B."/>
            <person name="Jarett J.K."/>
            <person name="Geller-Mcgrath D.E."/>
            <person name="Sieber C.M.K."/>
            <person name="Emerson J.B."/>
            <person name="Anantharaman K."/>
            <person name="Thomas B.C."/>
            <person name="Malmstrom R."/>
            <person name="Stieglmeier M."/>
            <person name="Klingl A."/>
            <person name="Woyke T."/>
            <person name="Ryan C.M."/>
            <person name="Banfield J.F."/>
        </authorList>
    </citation>
    <scope>NUCLEOTIDE SEQUENCE [LARGE SCALE GENOMIC DNA]</scope>
</reference>
<sequence>MIFSYKAIDKSGASKEGNIEAINIDVAINSLQKRDLIISAINPVEDHSLSRAFYLFKRVPAKDVVILSRQLATLFDAQVSALRIFKLISSEVENPILRKSLIEVADDLQGGSSISNALSKHPQIFSDFYVNMVKAGEETGKLNETFNFLADYLDRNYEVTSKARNALIYPAFVISVFIGVMVLMFTLIVPRISVILLDSGQELPIYTKAVIAISDFFVSYGILMLVGLVIAGFFLGKFLKTDEGKFQLDSLKLSIPYVGTLYRKLYLSVISDNLNTMIGSGIPMLRALEITSNVVGNEIFKRILNESLIAVKGGSSLSASFSQYTEIPGILVQMIKVGEESGELGNILKTMAKFYQREVINAVDTLVDLIEPVMIVILGLGVGLLMASVLLPIYNIADSTV</sequence>
<proteinExistence type="inferred from homology"/>
<dbReference type="InterPro" id="IPR018076">
    <property type="entry name" value="T2SS_GspF_dom"/>
</dbReference>
<dbReference type="Pfam" id="PF00482">
    <property type="entry name" value="T2SSF"/>
    <property type="match status" value="2"/>
</dbReference>
<dbReference type="AlphaFoldDB" id="A0A2M7WVB1"/>
<keyword evidence="7 8" id="KW-0472">Membrane</keyword>
<comment type="similarity">
    <text evidence="2">Belongs to the GSP F family.</text>
</comment>
<evidence type="ECO:0000256" key="6">
    <source>
        <dbReference type="ARBA" id="ARBA00022989"/>
    </source>
</evidence>
<dbReference type="GO" id="GO:0005886">
    <property type="term" value="C:plasma membrane"/>
    <property type="evidence" value="ECO:0007669"/>
    <property type="project" value="UniProtKB-SubCell"/>
</dbReference>
<dbReference type="Gene3D" id="1.20.81.30">
    <property type="entry name" value="Type II secretion system (T2SS), domain F"/>
    <property type="match status" value="2"/>
</dbReference>
<keyword evidence="4" id="KW-0997">Cell inner membrane</keyword>
<accession>A0A2M7WVB1</accession>
<evidence type="ECO:0000313" key="10">
    <source>
        <dbReference type="EMBL" id="PJA34344.1"/>
    </source>
</evidence>
<dbReference type="InterPro" id="IPR042094">
    <property type="entry name" value="T2SS_GspF_sf"/>
</dbReference>
<evidence type="ECO:0000259" key="9">
    <source>
        <dbReference type="Pfam" id="PF00482"/>
    </source>
</evidence>
<evidence type="ECO:0000256" key="1">
    <source>
        <dbReference type="ARBA" id="ARBA00004429"/>
    </source>
</evidence>
<evidence type="ECO:0000256" key="7">
    <source>
        <dbReference type="ARBA" id="ARBA00023136"/>
    </source>
</evidence>
<keyword evidence="5 8" id="KW-0812">Transmembrane</keyword>
<evidence type="ECO:0000256" key="2">
    <source>
        <dbReference type="ARBA" id="ARBA00005745"/>
    </source>
</evidence>
<feature type="transmembrane region" description="Helical" evidence="8">
    <location>
        <begin position="209"/>
        <end position="235"/>
    </location>
</feature>
<evidence type="ECO:0000256" key="5">
    <source>
        <dbReference type="ARBA" id="ARBA00022692"/>
    </source>
</evidence>